<keyword evidence="5 6" id="KW-0472">Membrane</keyword>
<feature type="domain" description="ABC transmembrane type-1" evidence="8">
    <location>
        <begin position="83"/>
        <end position="295"/>
    </location>
</feature>
<dbReference type="PANTHER" id="PTHR43839">
    <property type="entry name" value="OPPC IN A BINDING PROTEIN-DEPENDENT TRANSPORT SYSTEM"/>
    <property type="match status" value="1"/>
</dbReference>
<reference evidence="9 10" key="1">
    <citation type="submission" date="2022-04" db="EMBL/GenBank/DDBJ databases">
        <title>Halobacillus sp. isolated from saltern.</title>
        <authorList>
            <person name="Won M."/>
            <person name="Lee C.-M."/>
            <person name="Woen H.-Y."/>
            <person name="Kwon S.-W."/>
        </authorList>
    </citation>
    <scope>NUCLEOTIDE SEQUENCE [LARGE SCALE GENOMIC DNA]</scope>
    <source>
        <strain evidence="9 10">SSTM10-2</strain>
    </source>
</reference>
<evidence type="ECO:0000259" key="8">
    <source>
        <dbReference type="PROSITE" id="PS50928"/>
    </source>
</evidence>
<dbReference type="PROSITE" id="PS50928">
    <property type="entry name" value="ABC_TM1"/>
    <property type="match status" value="1"/>
</dbReference>
<dbReference type="PANTHER" id="PTHR43839:SF3">
    <property type="entry name" value="OLIGOPEPTIDE ABC TRANSPORTER, PERMEASE PROTEIN"/>
    <property type="match status" value="1"/>
</dbReference>
<dbReference type="InterPro" id="IPR035906">
    <property type="entry name" value="MetI-like_sf"/>
</dbReference>
<feature type="compositionally biased region" description="Polar residues" evidence="7">
    <location>
        <begin position="326"/>
        <end position="341"/>
    </location>
</feature>
<evidence type="ECO:0000256" key="2">
    <source>
        <dbReference type="ARBA" id="ARBA00022448"/>
    </source>
</evidence>
<evidence type="ECO:0000256" key="5">
    <source>
        <dbReference type="ARBA" id="ARBA00023136"/>
    </source>
</evidence>
<organism evidence="9 10">
    <name type="scientific">Halobacillus shinanisalinarum</name>
    <dbReference type="NCBI Taxonomy" id="2932258"/>
    <lineage>
        <taxon>Bacteria</taxon>
        <taxon>Bacillati</taxon>
        <taxon>Bacillota</taxon>
        <taxon>Bacilli</taxon>
        <taxon>Bacillales</taxon>
        <taxon>Bacillaceae</taxon>
        <taxon>Halobacillus</taxon>
    </lineage>
</organism>
<feature type="transmembrane region" description="Helical" evidence="6">
    <location>
        <begin position="81"/>
        <end position="102"/>
    </location>
</feature>
<evidence type="ECO:0000256" key="1">
    <source>
        <dbReference type="ARBA" id="ARBA00004141"/>
    </source>
</evidence>
<keyword evidence="4 6" id="KW-1133">Transmembrane helix</keyword>
<dbReference type="EMBL" id="CP095074">
    <property type="protein sequence ID" value="UOQ93114.1"/>
    <property type="molecule type" value="Genomic_DNA"/>
</dbReference>
<evidence type="ECO:0000313" key="9">
    <source>
        <dbReference type="EMBL" id="UOQ93114.1"/>
    </source>
</evidence>
<dbReference type="Pfam" id="PF00528">
    <property type="entry name" value="BPD_transp_1"/>
    <property type="match status" value="1"/>
</dbReference>
<name>A0ABY4GYH2_9BACI</name>
<comment type="subcellular location">
    <subcellularLocation>
        <location evidence="6">Cell membrane</location>
        <topology evidence="6">Multi-pass membrane protein</topology>
    </subcellularLocation>
    <subcellularLocation>
        <location evidence="1">Membrane</location>
        <topology evidence="1">Multi-pass membrane protein</topology>
    </subcellularLocation>
</comment>
<feature type="transmembrane region" description="Helical" evidence="6">
    <location>
        <begin position="154"/>
        <end position="174"/>
    </location>
</feature>
<feature type="transmembrane region" description="Helical" evidence="6">
    <location>
        <begin position="114"/>
        <end position="134"/>
    </location>
</feature>
<dbReference type="Gene3D" id="1.10.3720.10">
    <property type="entry name" value="MetI-like"/>
    <property type="match status" value="1"/>
</dbReference>
<keyword evidence="2 6" id="KW-0813">Transport</keyword>
<comment type="similarity">
    <text evidence="6">Belongs to the binding-protein-dependent transport system permease family.</text>
</comment>
<dbReference type="RefSeq" id="WP_244752718.1">
    <property type="nucleotide sequence ID" value="NZ_CP095074.1"/>
</dbReference>
<evidence type="ECO:0000256" key="4">
    <source>
        <dbReference type="ARBA" id="ARBA00022989"/>
    </source>
</evidence>
<keyword evidence="10" id="KW-1185">Reference proteome</keyword>
<protein>
    <submittedName>
        <fullName evidence="9">ABC transporter permease subunit</fullName>
    </submittedName>
</protein>
<feature type="region of interest" description="Disordered" evidence="7">
    <location>
        <begin position="316"/>
        <end position="341"/>
    </location>
</feature>
<dbReference type="CDD" id="cd06261">
    <property type="entry name" value="TM_PBP2"/>
    <property type="match status" value="1"/>
</dbReference>
<feature type="transmembrane region" description="Helical" evidence="6">
    <location>
        <begin position="224"/>
        <end position="246"/>
    </location>
</feature>
<dbReference type="InterPro" id="IPR000515">
    <property type="entry name" value="MetI-like"/>
</dbReference>
<evidence type="ECO:0000256" key="3">
    <source>
        <dbReference type="ARBA" id="ARBA00022692"/>
    </source>
</evidence>
<dbReference type="SUPFAM" id="SSF161098">
    <property type="entry name" value="MetI-like"/>
    <property type="match status" value="1"/>
</dbReference>
<gene>
    <name evidence="9" type="ORF">MUO14_22430</name>
</gene>
<dbReference type="Proteomes" id="UP000831880">
    <property type="component" value="Chromosome"/>
</dbReference>
<keyword evidence="3 6" id="KW-0812">Transmembrane</keyword>
<sequence length="341" mass="38040">MIKKLGKQPLFLLGIGFLLFMLAGSFVHAIFFDSHVPQTPFLYDDDNKLMGAPFAPFDHSILGTDMNGNHLIYYILQGAKFTILGAFSIGLISFSLAFLIGIPLGFRYKERSKIVENTISVLYFVPASLIAYNFLRPLLWEPMSGFPTSLSFRLGVEMLVISILLVPPAAILIANETSVILKREYVTTSKVLGARPFHLYHRHLIPHIKGNLVTIFMRQTIQAILVMSHLGVFKLFFGGTNVGYGLGAGPPTPITYEWASMVGMYYDTLQTNVQWLVGVPLIFLVLFIIALMGIIRGVKNVMKHDERTVYLKQKSRVEGTDRHPTSLGTTDFTMVKGSSKS</sequence>
<evidence type="ECO:0000256" key="6">
    <source>
        <dbReference type="RuleBase" id="RU363032"/>
    </source>
</evidence>
<evidence type="ECO:0000313" key="10">
    <source>
        <dbReference type="Proteomes" id="UP000831880"/>
    </source>
</evidence>
<evidence type="ECO:0000256" key="7">
    <source>
        <dbReference type="SAM" id="MobiDB-lite"/>
    </source>
</evidence>
<proteinExistence type="inferred from homology"/>
<accession>A0ABY4GYH2</accession>
<feature type="transmembrane region" description="Helical" evidence="6">
    <location>
        <begin position="273"/>
        <end position="295"/>
    </location>
</feature>